<reference evidence="2" key="1">
    <citation type="submission" date="2017-07" db="EMBL/GenBank/DDBJ databases">
        <authorList>
            <person name="Mikheyev A."/>
            <person name="Grau M."/>
        </authorList>
    </citation>
    <scope>NUCLEOTIDE SEQUENCE</scope>
    <source>
        <tissue evidence="2">Venom_gland</tissue>
    </source>
</reference>
<sequence>MEGTKRLRKKDALDQNNRRVGRDLGGLLVQPPDQAGGRETISRIYSLMMLLKPGGVAHSLQRGHGGLLPRKEGGVGVAGEGPARTSLRLERQRQPQAVDGVGVVAIETMVTSTPWMVPSGHLAGLNQWRECGTGAQRRPFS</sequence>
<evidence type="ECO:0000256" key="1">
    <source>
        <dbReference type="SAM" id="MobiDB-lite"/>
    </source>
</evidence>
<organism evidence="2">
    <name type="scientific">Micrurus surinamensis</name>
    <name type="common">Surinam coral snake</name>
    <dbReference type="NCBI Taxonomy" id="129470"/>
    <lineage>
        <taxon>Eukaryota</taxon>
        <taxon>Metazoa</taxon>
        <taxon>Chordata</taxon>
        <taxon>Craniata</taxon>
        <taxon>Vertebrata</taxon>
        <taxon>Euteleostomi</taxon>
        <taxon>Lepidosauria</taxon>
        <taxon>Squamata</taxon>
        <taxon>Bifurcata</taxon>
        <taxon>Unidentata</taxon>
        <taxon>Episquamata</taxon>
        <taxon>Toxicofera</taxon>
        <taxon>Serpentes</taxon>
        <taxon>Colubroidea</taxon>
        <taxon>Elapidae</taxon>
        <taxon>Elapinae</taxon>
        <taxon>Micrurus</taxon>
    </lineage>
</organism>
<dbReference type="AlphaFoldDB" id="A0A2D4NNP5"/>
<dbReference type="EMBL" id="IACN01016638">
    <property type="protein sequence ID" value="LAB47345.1"/>
    <property type="molecule type" value="Transcribed_RNA"/>
</dbReference>
<accession>A0A2D4NNP5</accession>
<proteinExistence type="predicted"/>
<feature type="region of interest" description="Disordered" evidence="1">
    <location>
        <begin position="62"/>
        <end position="81"/>
    </location>
</feature>
<reference evidence="2" key="2">
    <citation type="submission" date="2017-11" db="EMBL/GenBank/DDBJ databases">
        <title>Coralsnake Venomics: Analyses of Venom Gland Transcriptomes and Proteomes of Six Brazilian Taxa.</title>
        <authorList>
            <person name="Aird S.D."/>
            <person name="Jorge da Silva N."/>
            <person name="Qiu L."/>
            <person name="Villar-Briones A."/>
            <person name="Aparecida-Saddi V."/>
            <person name="Campos-Telles M.P."/>
            <person name="Grau M."/>
            <person name="Mikheyev A.S."/>
        </authorList>
    </citation>
    <scope>NUCLEOTIDE SEQUENCE</scope>
    <source>
        <tissue evidence="2">Venom_gland</tissue>
    </source>
</reference>
<protein>
    <submittedName>
        <fullName evidence="2">Uncharacterized protein</fullName>
    </submittedName>
</protein>
<evidence type="ECO:0000313" key="2">
    <source>
        <dbReference type="EMBL" id="LAB47345.1"/>
    </source>
</evidence>
<name>A0A2D4NNP5_MICSU</name>